<feature type="non-terminal residue" evidence="1">
    <location>
        <position position="235"/>
    </location>
</feature>
<comment type="caution">
    <text evidence="1">The sequence shown here is derived from an EMBL/GenBank/DDBJ whole genome shotgun (WGS) entry which is preliminary data.</text>
</comment>
<protein>
    <submittedName>
        <fullName evidence="1">26S proteasome regulatory subunit rpn6</fullName>
    </submittedName>
</protein>
<dbReference type="Proteomes" id="UP001140087">
    <property type="component" value="Unassembled WGS sequence"/>
</dbReference>
<proteinExistence type="predicted"/>
<evidence type="ECO:0000313" key="2">
    <source>
        <dbReference type="Proteomes" id="UP001140087"/>
    </source>
</evidence>
<accession>A0ACC1KEN6</accession>
<evidence type="ECO:0000313" key="1">
    <source>
        <dbReference type="EMBL" id="KAJ2788375.1"/>
    </source>
</evidence>
<sequence>MPTQLEQAHAAAAAGSPQQAVELYRAVLFANDAAGVSVADREVALLSLAALFERQQDAVALTRLINSSQKYLVTVSKAKSSKLIRQLVDRFDGIQGGLEAQVATCKGMLEWARSENREYLRQSLETRLVSLYLESRLYTEALQLISQLLYELKKLDDKMQLVEVHLLESRAYMALKNLAKSRAALTSARTAANSIYTPPPLQAQLDLQSGALHADEGDFKTAFSYFFETMEGLNV</sequence>
<keyword evidence="2" id="KW-1185">Reference proteome</keyword>
<name>A0ACC1KEN6_9FUNG</name>
<dbReference type="EMBL" id="JANBUN010004094">
    <property type="protein sequence ID" value="KAJ2788375.1"/>
    <property type="molecule type" value="Genomic_DNA"/>
</dbReference>
<reference evidence="1" key="1">
    <citation type="submission" date="2022-07" db="EMBL/GenBank/DDBJ databases">
        <title>Phylogenomic reconstructions and comparative analyses of Kickxellomycotina fungi.</title>
        <authorList>
            <person name="Reynolds N.K."/>
            <person name="Stajich J.E."/>
            <person name="Barry K."/>
            <person name="Grigoriev I.V."/>
            <person name="Crous P."/>
            <person name="Smith M.E."/>
        </authorList>
    </citation>
    <scope>NUCLEOTIDE SEQUENCE</scope>
    <source>
        <strain evidence="1">BCRC 34780</strain>
    </source>
</reference>
<keyword evidence="1" id="KW-0647">Proteasome</keyword>
<organism evidence="1 2">
    <name type="scientific">Coemansia helicoidea</name>
    <dbReference type="NCBI Taxonomy" id="1286919"/>
    <lineage>
        <taxon>Eukaryota</taxon>
        <taxon>Fungi</taxon>
        <taxon>Fungi incertae sedis</taxon>
        <taxon>Zoopagomycota</taxon>
        <taxon>Kickxellomycotina</taxon>
        <taxon>Kickxellomycetes</taxon>
        <taxon>Kickxellales</taxon>
        <taxon>Kickxellaceae</taxon>
        <taxon>Coemansia</taxon>
    </lineage>
</organism>
<gene>
    <name evidence="1" type="primary">RPN6_1</name>
    <name evidence="1" type="ORF">H4R21_007019</name>
</gene>